<feature type="transmembrane region" description="Helical" evidence="2">
    <location>
        <begin position="153"/>
        <end position="172"/>
    </location>
</feature>
<comment type="caution">
    <text evidence="3">The sequence shown here is derived from an EMBL/GenBank/DDBJ whole genome shotgun (WGS) entry which is preliminary data.</text>
</comment>
<evidence type="ECO:0000256" key="2">
    <source>
        <dbReference type="SAM" id="Phobius"/>
    </source>
</evidence>
<reference evidence="3 4" key="1">
    <citation type="submission" date="2020-04" db="EMBL/GenBank/DDBJ databases">
        <authorList>
            <person name="Klaysubun C."/>
            <person name="Duangmal K."/>
            <person name="Lipun K."/>
        </authorList>
    </citation>
    <scope>NUCLEOTIDE SEQUENCE [LARGE SCALE GENOMIC DNA]</scope>
    <source>
        <strain evidence="3 4">JCM 11839</strain>
    </source>
</reference>
<dbReference type="RefSeq" id="WP_169399428.1">
    <property type="nucleotide sequence ID" value="NZ_JAAXKY010000146.1"/>
</dbReference>
<dbReference type="Proteomes" id="UP001296706">
    <property type="component" value="Unassembled WGS sequence"/>
</dbReference>
<protein>
    <submittedName>
        <fullName evidence="3">TIGR04222 domain-containing membrane protein</fullName>
    </submittedName>
</protein>
<feature type="region of interest" description="Disordered" evidence="1">
    <location>
        <begin position="262"/>
        <end position="290"/>
    </location>
</feature>
<evidence type="ECO:0000256" key="1">
    <source>
        <dbReference type="SAM" id="MobiDB-lite"/>
    </source>
</evidence>
<dbReference type="EMBL" id="JAAXKY010000146">
    <property type="protein sequence ID" value="NMH81390.1"/>
    <property type="molecule type" value="Genomic_DNA"/>
</dbReference>
<feature type="transmembrane region" description="Helical" evidence="2">
    <location>
        <begin position="178"/>
        <end position="196"/>
    </location>
</feature>
<name>A0ABX1RLW8_9PSEU</name>
<organism evidence="3 4">
    <name type="scientific">Pseudonocardia xinjiangensis</name>
    <dbReference type="NCBI Taxonomy" id="75289"/>
    <lineage>
        <taxon>Bacteria</taxon>
        <taxon>Bacillati</taxon>
        <taxon>Actinomycetota</taxon>
        <taxon>Actinomycetes</taxon>
        <taxon>Pseudonocardiales</taxon>
        <taxon>Pseudonocardiaceae</taxon>
        <taxon>Pseudonocardia</taxon>
    </lineage>
</organism>
<accession>A0ABX1RLW8</accession>
<dbReference type="NCBIfam" id="TIGR04222">
    <property type="entry name" value="near_uncomplex"/>
    <property type="match status" value="1"/>
</dbReference>
<evidence type="ECO:0000313" key="4">
    <source>
        <dbReference type="Proteomes" id="UP001296706"/>
    </source>
</evidence>
<feature type="transmembrane region" description="Helical" evidence="2">
    <location>
        <begin position="12"/>
        <end position="31"/>
    </location>
</feature>
<gene>
    <name evidence="3" type="ORF">HF577_30405</name>
</gene>
<sequence>MALTATADTWGISGPTFLLAYLVIAVAVWVASTRARRVLAESRVTAPALDLTTRPHDIAYLNGGADLAVVSALSAMHLRGTVSSWHGAVRAAGRLEPGADELERAIHATARGGQRKRLPFHRQVAAALAAIDARLVTAGLLLSPQRRLRIRQMGLWMLAVAVLGLVRVVAGVAEAKPVGFLVAALVAVTVVATVQLSRAPRRTRLGDRTLAALRDEHHLLSPKVKPNWAIQGPAGAALSVGIFGMSALWASDPSFATELAAQRATTGGGTADGGAGGSGGGDGGGDGGGG</sequence>
<keyword evidence="2" id="KW-0472">Membrane</keyword>
<evidence type="ECO:0000313" key="3">
    <source>
        <dbReference type="EMBL" id="NMH81390.1"/>
    </source>
</evidence>
<keyword evidence="4" id="KW-1185">Reference proteome</keyword>
<feature type="non-terminal residue" evidence="3">
    <location>
        <position position="290"/>
    </location>
</feature>
<keyword evidence="2" id="KW-1133">Transmembrane helix</keyword>
<feature type="compositionally biased region" description="Gly residues" evidence="1">
    <location>
        <begin position="266"/>
        <end position="290"/>
    </location>
</feature>
<dbReference type="InterPro" id="IPR026467">
    <property type="entry name" value="Ser/Gly_Cys_C_dom"/>
</dbReference>
<proteinExistence type="predicted"/>
<keyword evidence="2" id="KW-0812">Transmembrane</keyword>